<dbReference type="InterPro" id="IPR001647">
    <property type="entry name" value="HTH_TetR"/>
</dbReference>
<evidence type="ECO:0000256" key="1">
    <source>
        <dbReference type="ARBA" id="ARBA00023125"/>
    </source>
</evidence>
<dbReference type="InterPro" id="IPR009057">
    <property type="entry name" value="Homeodomain-like_sf"/>
</dbReference>
<dbReference type="eggNOG" id="COG1309">
    <property type="taxonomic scope" value="Bacteria"/>
</dbReference>
<reference evidence="4" key="1">
    <citation type="submission" date="2014-05" db="EMBL/GenBank/DDBJ databases">
        <title>Genome sequence of Mycobacterium aromaticivorans strain JS19b1T (= DSM 45407T).</title>
        <authorList>
            <person name="Kwak Y."/>
            <person name="Park G.-S."/>
            <person name="Li Q.X."/>
            <person name="Lee S.-E."/>
            <person name="Shin J.-H."/>
        </authorList>
    </citation>
    <scope>NUCLEOTIDE SEQUENCE [LARGE SCALE GENOMIC DNA]</scope>
    <source>
        <strain evidence="4">JS19b1</strain>
    </source>
</reference>
<dbReference type="PRINTS" id="PR00455">
    <property type="entry name" value="HTHTETR"/>
</dbReference>
<evidence type="ECO:0000256" key="2">
    <source>
        <dbReference type="PROSITE-ProRule" id="PRU00335"/>
    </source>
</evidence>
<evidence type="ECO:0000313" key="4">
    <source>
        <dbReference type="EMBL" id="KDE98293.1"/>
    </source>
</evidence>
<dbReference type="RefSeq" id="WP_036339600.1">
    <property type="nucleotide sequence ID" value="NZ_JALN02000001.1"/>
</dbReference>
<organism evidence="4 5">
    <name type="scientific">Mycolicibacterium aromaticivorans JS19b1 = JCM 16368</name>
    <dbReference type="NCBI Taxonomy" id="1440774"/>
    <lineage>
        <taxon>Bacteria</taxon>
        <taxon>Bacillati</taxon>
        <taxon>Actinomycetota</taxon>
        <taxon>Actinomycetes</taxon>
        <taxon>Mycobacteriales</taxon>
        <taxon>Mycobacteriaceae</taxon>
        <taxon>Mycolicibacterium</taxon>
    </lineage>
</organism>
<comment type="caution">
    <text evidence="4">The sequence shown here is derived from an EMBL/GenBank/DDBJ whole genome shotgun (WGS) entry which is preliminary data.</text>
</comment>
<feature type="DNA-binding region" description="H-T-H motif" evidence="2">
    <location>
        <begin position="30"/>
        <end position="49"/>
    </location>
</feature>
<dbReference type="STRING" id="1440774.Y900_004880"/>
<dbReference type="GO" id="GO:0000976">
    <property type="term" value="F:transcription cis-regulatory region binding"/>
    <property type="evidence" value="ECO:0007669"/>
    <property type="project" value="TreeGrafter"/>
</dbReference>
<dbReference type="Proteomes" id="UP000022835">
    <property type="component" value="Unassembled WGS sequence"/>
</dbReference>
<feature type="domain" description="HTH tetR-type" evidence="3">
    <location>
        <begin position="7"/>
        <end position="67"/>
    </location>
</feature>
<evidence type="ECO:0000259" key="3">
    <source>
        <dbReference type="PROSITE" id="PS50977"/>
    </source>
</evidence>
<accession>A0A064CHV9</accession>
<dbReference type="PROSITE" id="PS50977">
    <property type="entry name" value="HTH_TETR_2"/>
    <property type="match status" value="1"/>
</dbReference>
<name>A0A064CHV9_9MYCO</name>
<dbReference type="Pfam" id="PF00440">
    <property type="entry name" value="TetR_N"/>
    <property type="match status" value="1"/>
</dbReference>
<gene>
    <name evidence="4" type="ORF">Y900_004880</name>
</gene>
<dbReference type="SUPFAM" id="SSF46689">
    <property type="entry name" value="Homeodomain-like"/>
    <property type="match status" value="1"/>
</dbReference>
<dbReference type="PANTHER" id="PTHR30055:SF153">
    <property type="entry name" value="HTH-TYPE TRANSCRIPTIONAL REPRESSOR RV3405C"/>
    <property type="match status" value="1"/>
</dbReference>
<sequence length="199" mass="22285">MTPTPREAARGRIIAAARELFRANGVRAVTMTDVARGAGYSRQMVYKVFFDRRELVLAAAIERIVEIADAAAPCATIPDGSFTESFVELSVQIIETLRNDPELSGLLGDGSPITAHEALWSAELVERGLRFWQPWLDVGRARHLLRDDLSNRDISDWLHTVYASIILRRNIPEDDERAMIERFVMTSLAMASVTQPHLP</sequence>
<keyword evidence="1 2" id="KW-0238">DNA-binding</keyword>
<dbReference type="PANTHER" id="PTHR30055">
    <property type="entry name" value="HTH-TYPE TRANSCRIPTIONAL REGULATOR RUTR"/>
    <property type="match status" value="1"/>
</dbReference>
<dbReference type="Gene3D" id="1.10.357.10">
    <property type="entry name" value="Tetracycline Repressor, domain 2"/>
    <property type="match status" value="1"/>
</dbReference>
<proteinExistence type="predicted"/>
<dbReference type="OrthoDB" id="4617319at2"/>
<protein>
    <submittedName>
        <fullName evidence="4">TetR family transcriptional regulator</fullName>
    </submittedName>
</protein>
<dbReference type="EMBL" id="JALN02000001">
    <property type="protein sequence ID" value="KDE98293.1"/>
    <property type="molecule type" value="Genomic_DNA"/>
</dbReference>
<evidence type="ECO:0000313" key="5">
    <source>
        <dbReference type="Proteomes" id="UP000022835"/>
    </source>
</evidence>
<dbReference type="InterPro" id="IPR050109">
    <property type="entry name" value="HTH-type_TetR-like_transc_reg"/>
</dbReference>
<dbReference type="GO" id="GO:0003700">
    <property type="term" value="F:DNA-binding transcription factor activity"/>
    <property type="evidence" value="ECO:0007669"/>
    <property type="project" value="TreeGrafter"/>
</dbReference>
<keyword evidence="5" id="KW-1185">Reference proteome</keyword>
<dbReference type="AlphaFoldDB" id="A0A064CHV9"/>